<feature type="compositionally biased region" description="Basic residues" evidence="8">
    <location>
        <begin position="60"/>
        <end position="70"/>
    </location>
</feature>
<evidence type="ECO:0000256" key="5">
    <source>
        <dbReference type="ARBA" id="ARBA00035519"/>
    </source>
</evidence>
<feature type="compositionally biased region" description="Basic and acidic residues" evidence="8">
    <location>
        <begin position="1"/>
        <end position="15"/>
    </location>
</feature>
<dbReference type="GO" id="GO:0003723">
    <property type="term" value="F:RNA binding"/>
    <property type="evidence" value="ECO:0007669"/>
    <property type="project" value="InterPro"/>
</dbReference>
<dbReference type="InterPro" id="IPR018192">
    <property type="entry name" value="Ribosomal_uS5_N_CS"/>
</dbReference>
<proteinExistence type="inferred from homology"/>
<feature type="domain" description="S5 DRBM" evidence="9">
    <location>
        <begin position="78"/>
        <end position="141"/>
    </location>
</feature>
<evidence type="ECO:0000256" key="1">
    <source>
        <dbReference type="ARBA" id="ARBA00008945"/>
    </source>
</evidence>
<reference evidence="10 11" key="1">
    <citation type="submission" date="2019-09" db="EMBL/GenBank/DDBJ databases">
        <title>Characterisation of the sponge microbiome using genome-centric metagenomics.</title>
        <authorList>
            <person name="Engelberts J.P."/>
            <person name="Robbins S.J."/>
            <person name="De Goeij J.M."/>
            <person name="Aranda M."/>
            <person name="Bell S.C."/>
            <person name="Webster N.S."/>
        </authorList>
    </citation>
    <scope>NUCLEOTIDE SEQUENCE [LARGE SCALE GENOMIC DNA]</scope>
    <source>
        <strain evidence="10">SB0662_bin_43</strain>
    </source>
</reference>
<evidence type="ECO:0000259" key="9">
    <source>
        <dbReference type="PROSITE" id="PS50881"/>
    </source>
</evidence>
<feature type="region of interest" description="Disordered" evidence="8">
    <location>
        <begin position="1"/>
        <end position="75"/>
    </location>
</feature>
<dbReference type="PROSITE" id="PS00585">
    <property type="entry name" value="RIBOSOMAL_S5"/>
    <property type="match status" value="1"/>
</dbReference>
<dbReference type="GO" id="GO:0006412">
    <property type="term" value="P:translation"/>
    <property type="evidence" value="ECO:0007669"/>
    <property type="project" value="InterPro"/>
</dbReference>
<comment type="similarity">
    <text evidence="1 7">Belongs to the universal ribosomal protein uS5 family.</text>
</comment>
<feature type="region of interest" description="Disordered" evidence="8">
    <location>
        <begin position="220"/>
        <end position="278"/>
    </location>
</feature>
<feature type="compositionally biased region" description="Polar residues" evidence="8">
    <location>
        <begin position="17"/>
        <end position="31"/>
    </location>
</feature>
<dbReference type="InterPro" id="IPR020568">
    <property type="entry name" value="Ribosomal_Su5_D2-typ_SF"/>
</dbReference>
<keyword evidence="2 6" id="KW-0689">Ribosomal protein</keyword>
<dbReference type="InterPro" id="IPR005324">
    <property type="entry name" value="Ribosomal_uS5_C"/>
</dbReference>
<evidence type="ECO:0000313" key="10">
    <source>
        <dbReference type="EMBL" id="MYE38485.1"/>
    </source>
</evidence>
<dbReference type="Proteomes" id="UP000449092">
    <property type="component" value="Unassembled WGS sequence"/>
</dbReference>
<comment type="caution">
    <text evidence="10">The sequence shown here is derived from an EMBL/GenBank/DDBJ whole genome shotgun (WGS) entry which is preliminary data.</text>
</comment>
<evidence type="ECO:0000256" key="4">
    <source>
        <dbReference type="ARBA" id="ARBA00035255"/>
    </source>
</evidence>
<dbReference type="FunFam" id="3.30.230.10:FF:000002">
    <property type="entry name" value="30S ribosomal protein S5"/>
    <property type="match status" value="1"/>
</dbReference>
<dbReference type="Pfam" id="PF00333">
    <property type="entry name" value="Ribosomal_S5"/>
    <property type="match status" value="1"/>
</dbReference>
<dbReference type="GO" id="GO:1990904">
    <property type="term" value="C:ribonucleoprotein complex"/>
    <property type="evidence" value="ECO:0007669"/>
    <property type="project" value="UniProtKB-UniRule"/>
</dbReference>
<dbReference type="AlphaFoldDB" id="A0A845DAQ0"/>
<dbReference type="PROSITE" id="PS50881">
    <property type="entry name" value="S5_DSRBD"/>
    <property type="match status" value="1"/>
</dbReference>
<feature type="compositionally biased region" description="Basic and acidic residues" evidence="8">
    <location>
        <begin position="223"/>
        <end position="254"/>
    </location>
</feature>
<evidence type="ECO:0000256" key="2">
    <source>
        <dbReference type="ARBA" id="ARBA00022980"/>
    </source>
</evidence>
<dbReference type="SUPFAM" id="SSF54211">
    <property type="entry name" value="Ribosomal protein S5 domain 2-like"/>
    <property type="match status" value="1"/>
</dbReference>
<dbReference type="PANTHER" id="PTHR48277:SF1">
    <property type="entry name" value="MITOCHONDRIAL RIBOSOMAL PROTEIN S5"/>
    <property type="match status" value="1"/>
</dbReference>
<dbReference type="GO" id="GO:0003735">
    <property type="term" value="F:structural constituent of ribosome"/>
    <property type="evidence" value="ECO:0007669"/>
    <property type="project" value="UniProtKB-UniRule"/>
</dbReference>
<evidence type="ECO:0000256" key="8">
    <source>
        <dbReference type="SAM" id="MobiDB-lite"/>
    </source>
</evidence>
<sequence>MAEETKTTKTADKHPSTRSTSTVKQASTTKSEINEKKEVVQRSSGAPRRRGERAQGGRRFSGRRNNKRRNVRNETPEYEQKILDIARVTRVTAGGRRFNFRITMVIGNRNGKVGVATGRGKDVAVAIDKAARNAKKVLFTVPMTPQGTLPYSTNGKHSSARVMLQPSRTGRGIIAGGPVRVVCELAGYKDLSAKIIGRTTNKLNNARATVVALKAIHYQSPHTADKEQPKAAQDKPPARTVKQKDDDTTKEKAKPAKRPRTRTTSTSKTKTVKKDTAK</sequence>
<dbReference type="SUPFAM" id="SSF54768">
    <property type="entry name" value="dsRNA-binding domain-like"/>
    <property type="match status" value="1"/>
</dbReference>
<evidence type="ECO:0000256" key="7">
    <source>
        <dbReference type="RuleBase" id="RU003823"/>
    </source>
</evidence>
<dbReference type="InterPro" id="IPR014721">
    <property type="entry name" value="Ribsml_uS5_D2-typ_fold_subgr"/>
</dbReference>
<dbReference type="GO" id="GO:0005840">
    <property type="term" value="C:ribosome"/>
    <property type="evidence" value="ECO:0007669"/>
    <property type="project" value="UniProtKB-KW"/>
</dbReference>
<dbReference type="PANTHER" id="PTHR48277">
    <property type="entry name" value="MITOCHONDRIAL RIBOSOMAL PROTEIN S5"/>
    <property type="match status" value="1"/>
</dbReference>
<dbReference type="InterPro" id="IPR013810">
    <property type="entry name" value="Ribosomal_uS5_N"/>
</dbReference>
<dbReference type="Gene3D" id="3.30.230.10">
    <property type="match status" value="1"/>
</dbReference>
<gene>
    <name evidence="10" type="ORF">F4X82_03145</name>
</gene>
<evidence type="ECO:0000256" key="6">
    <source>
        <dbReference type="PROSITE-ProRule" id="PRU00268"/>
    </source>
</evidence>
<dbReference type="GO" id="GO:0005737">
    <property type="term" value="C:cytoplasm"/>
    <property type="evidence" value="ECO:0007669"/>
    <property type="project" value="UniProtKB-ARBA"/>
</dbReference>
<protein>
    <recommendedName>
        <fullName evidence="4">Small ribosomal subunit protein uS5</fullName>
    </recommendedName>
    <alternativeName>
        <fullName evidence="5">30S ribosomal protein S5</fullName>
    </alternativeName>
</protein>
<keyword evidence="3 6" id="KW-0687">Ribonucleoprotein</keyword>
<dbReference type="Pfam" id="PF03719">
    <property type="entry name" value="Ribosomal_S5_C"/>
    <property type="match status" value="1"/>
</dbReference>
<dbReference type="InterPro" id="IPR000851">
    <property type="entry name" value="Ribosomal_uS5"/>
</dbReference>
<name>A0A845DAQ0_9BACT</name>
<accession>A0A845DAQ0</accession>
<evidence type="ECO:0000313" key="11">
    <source>
        <dbReference type="Proteomes" id="UP000449092"/>
    </source>
</evidence>
<organism evidence="10 11">
    <name type="scientific">Candidatus Spechtbacteria bacterium SB0662_bin_43</name>
    <dbReference type="NCBI Taxonomy" id="2604897"/>
    <lineage>
        <taxon>Bacteria</taxon>
        <taxon>Candidatus Spechtiibacteriota</taxon>
    </lineage>
</organism>
<dbReference type="EMBL" id="VXOY01000027">
    <property type="protein sequence ID" value="MYE38485.1"/>
    <property type="molecule type" value="Genomic_DNA"/>
</dbReference>
<dbReference type="Gene3D" id="3.30.160.20">
    <property type="match status" value="1"/>
</dbReference>
<evidence type="ECO:0000256" key="3">
    <source>
        <dbReference type="ARBA" id="ARBA00023274"/>
    </source>
</evidence>